<sequence>MVFIRADANDYIATGHIMRCRTIAYRLAELGEKVEFLVSDEESTKLLENSGIGYRVLGTDWNNPDNEHEIGIMKAILGNYSDTHKQKPRLLIDSYLIDAQYTYKLRDYASIIVIDDLFEHHFAADLVINYTLHYDMYDYHGRYGNTARLCLGGKYAPLRQQFSGVRPKPVRSGDMDVLVICGGGDTLNSLTGIVRQIADMHEICNNRYHIVAGAYNPYIDDLRDLERKYSWMTLYDNVSNMAELMGQCDIAVSAASTVLYECCAMQLPTIYYIVADNQKNTEKCFVKNQMMIYAGDMRCKPDETRRAICSAVKTLGSKPELRVHMQKEMAKVVDGNGALRIAQKIMEV</sequence>
<organism evidence="3 4">
    <name type="scientific">Bacteroides pectinophilus CAG:437</name>
    <dbReference type="NCBI Taxonomy" id="1263051"/>
    <lineage>
        <taxon>Bacteria</taxon>
        <taxon>Bacillati</taxon>
        <taxon>Bacillota</taxon>
        <taxon>Clostridia</taxon>
        <taxon>Eubacteriales</taxon>
    </lineage>
</organism>
<feature type="binding site" evidence="2">
    <location>
        <position position="159"/>
    </location>
    <ligand>
        <name>substrate</name>
    </ligand>
</feature>
<evidence type="ECO:0000313" key="4">
    <source>
        <dbReference type="Proteomes" id="UP000018141"/>
    </source>
</evidence>
<dbReference type="SUPFAM" id="SSF53756">
    <property type="entry name" value="UDP-Glycosyltransferase/glycogen phosphorylase"/>
    <property type="match status" value="1"/>
</dbReference>
<evidence type="ECO:0000313" key="3">
    <source>
        <dbReference type="EMBL" id="CDD58360.1"/>
    </source>
</evidence>
<dbReference type="EMBL" id="CBHH010000056">
    <property type="protein sequence ID" value="CDD58360.1"/>
    <property type="molecule type" value="Genomic_DNA"/>
</dbReference>
<reference evidence="3" key="1">
    <citation type="submission" date="2012-11" db="EMBL/GenBank/DDBJ databases">
        <title>Dependencies among metagenomic species, viruses, plasmids and units of genetic variation.</title>
        <authorList>
            <person name="Nielsen H.B."/>
            <person name="Almeida M."/>
            <person name="Juncker A.S."/>
            <person name="Rasmussen S."/>
            <person name="Li J."/>
            <person name="Sunagawa S."/>
            <person name="Plichta D."/>
            <person name="Gautier L."/>
            <person name="Le Chatelier E."/>
            <person name="Peletier E."/>
            <person name="Bonde I."/>
            <person name="Nielsen T."/>
            <person name="Manichanh C."/>
            <person name="Arumugam M."/>
            <person name="Batto J."/>
            <person name="Santos M.B.Q.D."/>
            <person name="Blom N."/>
            <person name="Borruel N."/>
            <person name="Burgdorf K.S."/>
            <person name="Boumezbeur F."/>
            <person name="Casellas F."/>
            <person name="Dore J."/>
            <person name="Guarner F."/>
            <person name="Hansen T."/>
            <person name="Hildebrand F."/>
            <person name="Kaas R.S."/>
            <person name="Kennedy S."/>
            <person name="Kristiansen K."/>
            <person name="Kultima J.R."/>
            <person name="Leonard P."/>
            <person name="Levenez F."/>
            <person name="Lund O."/>
            <person name="Moumen B."/>
            <person name="Le Paslier D."/>
            <person name="Pons N."/>
            <person name="Pedersen O."/>
            <person name="Prifti E."/>
            <person name="Qin J."/>
            <person name="Raes J."/>
            <person name="Tap J."/>
            <person name="Tims S."/>
            <person name="Ussery D.W."/>
            <person name="Yamada T."/>
            <person name="MetaHit consortium"/>
            <person name="Renault P."/>
            <person name="Sicheritz-Ponten T."/>
            <person name="Bork P."/>
            <person name="Wang J."/>
            <person name="Brunak S."/>
            <person name="Ehrlich S.D."/>
        </authorList>
    </citation>
    <scope>NUCLEOTIDE SEQUENCE [LARGE SCALE GENOMIC DNA]</scope>
</reference>
<dbReference type="NCBIfam" id="TIGR03590">
    <property type="entry name" value="PseG"/>
    <property type="match status" value="1"/>
</dbReference>
<keyword evidence="3" id="KW-0808">Transferase</keyword>
<feature type="active site" description="Proton acceptor" evidence="1">
    <location>
        <position position="16"/>
    </location>
</feature>
<accession>R7AJ03</accession>
<gene>
    <name evidence="3" type="ORF">BN656_00040</name>
</gene>
<dbReference type="Proteomes" id="UP000018141">
    <property type="component" value="Unassembled WGS sequence"/>
</dbReference>
<name>R7AJ03_9FIRM</name>
<dbReference type="Gene3D" id="3.40.50.2000">
    <property type="entry name" value="Glycogen Phosphorylase B"/>
    <property type="match status" value="1"/>
</dbReference>
<feature type="binding site" evidence="2">
    <location>
        <position position="261"/>
    </location>
    <ligand>
        <name>substrate</name>
    </ligand>
</feature>
<dbReference type="AlphaFoldDB" id="R7AJ03"/>
<evidence type="ECO:0000256" key="2">
    <source>
        <dbReference type="PIRSR" id="PIRSR620023-2"/>
    </source>
</evidence>
<dbReference type="GO" id="GO:0016740">
    <property type="term" value="F:transferase activity"/>
    <property type="evidence" value="ECO:0007669"/>
    <property type="project" value="UniProtKB-KW"/>
</dbReference>
<evidence type="ECO:0000256" key="1">
    <source>
        <dbReference type="PIRSR" id="PIRSR620023-1"/>
    </source>
</evidence>
<proteinExistence type="predicted"/>
<dbReference type="Gene3D" id="3.40.50.11190">
    <property type="match status" value="1"/>
</dbReference>
<comment type="caution">
    <text evidence="3">The sequence shown here is derived from an EMBL/GenBank/DDBJ whole genome shotgun (WGS) entry which is preliminary data.</text>
</comment>
<dbReference type="InterPro" id="IPR020023">
    <property type="entry name" value="PseG"/>
</dbReference>
<protein>
    <submittedName>
        <fullName evidence="3">Glycosyl transferase GT28 family</fullName>
    </submittedName>
</protein>